<dbReference type="PANTHER" id="PTHR33755">
    <property type="entry name" value="TOXIN PARE1-RELATED"/>
    <property type="match status" value="1"/>
</dbReference>
<dbReference type="Pfam" id="PF05016">
    <property type="entry name" value="ParE_toxin"/>
    <property type="match status" value="1"/>
</dbReference>
<evidence type="ECO:0000256" key="2">
    <source>
        <dbReference type="ARBA" id="ARBA00022649"/>
    </source>
</evidence>
<evidence type="ECO:0000256" key="1">
    <source>
        <dbReference type="ARBA" id="ARBA00006226"/>
    </source>
</evidence>
<dbReference type="InterPro" id="IPR051803">
    <property type="entry name" value="TA_system_RelE-like_toxin"/>
</dbReference>
<dbReference type="EMBL" id="SOYS01000007">
    <property type="protein sequence ID" value="NIY48900.1"/>
    <property type="molecule type" value="Genomic_DNA"/>
</dbReference>
<comment type="caution">
    <text evidence="3">The sequence shown here is derived from an EMBL/GenBank/DDBJ whole genome shotgun (WGS) entry which is preliminary data.</text>
</comment>
<protein>
    <submittedName>
        <fullName evidence="3">Type II toxin-antitoxin system RelE/ParE family toxin</fullName>
    </submittedName>
</protein>
<dbReference type="InterPro" id="IPR035093">
    <property type="entry name" value="RelE/ParE_toxin_dom_sf"/>
</dbReference>
<dbReference type="Proteomes" id="UP000697927">
    <property type="component" value="Unassembled WGS sequence"/>
</dbReference>
<accession>A0ABX0VQM8</accession>
<keyword evidence="4" id="KW-1185">Reference proteome</keyword>
<name>A0ABX0VQM8_9ENTR</name>
<organism evidence="3 4">
    <name type="scientific">Cedecea colo</name>
    <dbReference type="NCBI Taxonomy" id="2552946"/>
    <lineage>
        <taxon>Bacteria</taxon>
        <taxon>Pseudomonadati</taxon>
        <taxon>Pseudomonadota</taxon>
        <taxon>Gammaproteobacteria</taxon>
        <taxon>Enterobacterales</taxon>
        <taxon>Enterobacteriaceae</taxon>
        <taxon>Cedecea</taxon>
    </lineage>
</organism>
<gene>
    <name evidence="3" type="ORF">E2L00_15660</name>
</gene>
<reference evidence="3 4" key="1">
    <citation type="journal article" date="2020" name="Microorganisms">
        <title>Polyphasic Characterisation of Cedecea colo sp. nov., a New Enteric Bacterium Isolated from the Koala Hindgut.</title>
        <authorList>
            <person name="Boath J.M."/>
            <person name="Dakhal S."/>
            <person name="Van T.T.H."/>
            <person name="Moore R.J."/>
            <person name="Dekiwadia C."/>
            <person name="Macreadie I.G."/>
        </authorList>
    </citation>
    <scope>NUCLEOTIDE SEQUENCE [LARGE SCALE GENOMIC DNA]</scope>
    <source>
        <strain evidence="3 4">ZA</strain>
    </source>
</reference>
<dbReference type="RefSeq" id="WP_167613177.1">
    <property type="nucleotide sequence ID" value="NZ_SOYS01000007.1"/>
</dbReference>
<dbReference type="InterPro" id="IPR007712">
    <property type="entry name" value="RelE/ParE_toxin"/>
</dbReference>
<evidence type="ECO:0000313" key="4">
    <source>
        <dbReference type="Proteomes" id="UP000697927"/>
    </source>
</evidence>
<dbReference type="PANTHER" id="PTHR33755:SF7">
    <property type="entry name" value="TOXIN MODULE OF TOXIN-ANTITOXIN SYSTEM RELE_STBE FAMILY"/>
    <property type="match status" value="1"/>
</dbReference>
<evidence type="ECO:0000313" key="3">
    <source>
        <dbReference type="EMBL" id="NIY48900.1"/>
    </source>
</evidence>
<comment type="similarity">
    <text evidence="1">Belongs to the RelE toxin family.</text>
</comment>
<sequence>MSRLIWTPQALTDIQRLYRFLANKDLTSIRNAISEIRSAVKILSLQPALGRPIEEMEPEFREWPVSFGNSGYVVLYRIEIDIVAMLAVRHQKKIGWSTERSVSQ</sequence>
<proteinExistence type="inferred from homology"/>
<dbReference type="Gene3D" id="3.30.2310.20">
    <property type="entry name" value="RelE-like"/>
    <property type="match status" value="1"/>
</dbReference>
<keyword evidence="2" id="KW-1277">Toxin-antitoxin system</keyword>